<dbReference type="OrthoDB" id="425936at2759"/>
<comment type="caution">
    <text evidence="3">The sequence shown here is derived from an EMBL/GenBank/DDBJ whole genome shotgun (WGS) entry which is preliminary data.</text>
</comment>
<evidence type="ECO:0000313" key="4">
    <source>
        <dbReference type="Proteomes" id="UP000324585"/>
    </source>
</evidence>
<sequence>MEITYFVGIGAVGEEVERLTMWVGKSVSRLLSTLFVVSLLVVPRTGVWAQPNVEALTGTCKATVIASYVQPPLPYDTLIPELAGDDDVTALYAQLVDGECAQPDAGQVCVLNTAIGSGLAFSGGKYYGLTDRGPNQDCGDLFALDPIKYAAAGGKTGKGFPVKRFAPSIVEFSIQNGEIVYERFINLRDSMGNLISGISNTANDDVPYAADCVGEPLPLDPNGVDTEDIVIIEEFGVAVLVEEYSPSVLLVRLSDGEVLERYVPGNIAPQLEGASYPIVGNLPDIFSLRRNNRGFEFVAKPPSESYIIAGLQSPMLAPNGASENNLIIRMVKMMIEATGDASRPVRLVYEGQYFMEATGPRGYVEDDLARNMKMSGAFFNSEETMVVLERARNEVKLLIASMDGSATNLDATAFANTLQLEIQTNGRNAPENLGLLPVRTRLLQNTRSDKFGGTSNFPFTDDKQEGFVLRGFASDMIQDTDFGLEMQGFGTLRVSQLGRDPVSGRAICEPPAFAPSPSINVNPTNAVTMERIGLHVISTTQDSSAAEIVDVDKTFDSVLTANAESNRIDRFQGAKGPVTPTKTYELSGFAVNSISVCNAPNARNGWIAAAMENDQSGQPGRFVVFDRLGGIVVNQVTGVQPDMVGFSEDCNWGIMAIEAEGVENEGSVFIYDFVLRRSRVADFRWYDDKTSELRMNGIRLVEAPLFSLDAEPEYGAFFGTDTAVFVLQENNAFAVIDLIHGTAAELKSSGYVDHSAAGFGLDASDRDDMINIRNYDHLFGMRQGDTFLSHVWPNGQTYFVLANEGDAKDSEELRVKDIGAETGVDMSKFEELGYTADALLGRLQISKIMGVVDGRQEQLYSFGSRSFSIYDQNLELVFDSGEWIERIAEATVPTAFNAEFPLESDNTLEDEFDGRSDNKGPEPEGLALFVSETSGAVYLVVGAERLSQMFLYDVTDPASPVFVTTFRDTPINVGVNTLFASGDPGIMDPEGMKFDGNGLLHISGAVSGVVSTWKFMEGAAPATRACENDGMTCDCSQAVFGECAFPEGIEDVCRVGSCAGWKCACAENNFDGTQVVVSSAQCAVAEAEIWVPVDPPAASRASQLGLTERQVGVACTQELSEIALAPPLP</sequence>
<evidence type="ECO:0000313" key="3">
    <source>
        <dbReference type="EMBL" id="KAA8499606.1"/>
    </source>
</evidence>
<feature type="domain" description="Phytase-like" evidence="1">
    <location>
        <begin position="117"/>
        <end position="409"/>
    </location>
</feature>
<evidence type="ECO:0000259" key="1">
    <source>
        <dbReference type="Pfam" id="PF13449"/>
    </source>
</evidence>
<proteinExistence type="predicted"/>
<dbReference type="InterPro" id="IPR027372">
    <property type="entry name" value="Phytase-like_dom"/>
</dbReference>
<evidence type="ECO:0000259" key="2">
    <source>
        <dbReference type="Pfam" id="PF22494"/>
    </source>
</evidence>
<dbReference type="Pfam" id="PF13449">
    <property type="entry name" value="Phytase-like"/>
    <property type="match status" value="1"/>
</dbReference>
<dbReference type="Proteomes" id="UP000324585">
    <property type="component" value="Unassembled WGS sequence"/>
</dbReference>
<dbReference type="Pfam" id="PF22494">
    <property type="entry name" value="choice_anch_I"/>
    <property type="match status" value="1"/>
</dbReference>
<protein>
    <submittedName>
        <fullName evidence="3">Gigasin-3a</fullName>
    </submittedName>
</protein>
<reference evidence="4" key="1">
    <citation type="journal article" date="2019" name="Nat. Commun.">
        <title>Expansion of phycobilisome linker gene families in mesophilic red algae.</title>
        <authorList>
            <person name="Lee J."/>
            <person name="Kim D."/>
            <person name="Bhattacharya D."/>
            <person name="Yoon H.S."/>
        </authorList>
    </citation>
    <scope>NUCLEOTIDE SEQUENCE [LARGE SCALE GENOMIC DNA]</scope>
    <source>
        <strain evidence="4">CCMP 1328</strain>
    </source>
</reference>
<feature type="domain" description="Choice-of-anchor I" evidence="2">
    <location>
        <begin position="543"/>
        <end position="965"/>
    </location>
</feature>
<keyword evidence="4" id="KW-1185">Reference proteome</keyword>
<accession>A0A5J4Z7D3</accession>
<dbReference type="InterPro" id="IPR055188">
    <property type="entry name" value="Choice_anch_I"/>
</dbReference>
<dbReference type="InterPro" id="IPR052956">
    <property type="entry name" value="Mesenchyme-surface_protein"/>
</dbReference>
<dbReference type="EMBL" id="VRMN01000001">
    <property type="protein sequence ID" value="KAA8499606.1"/>
    <property type="molecule type" value="Genomic_DNA"/>
</dbReference>
<gene>
    <name evidence="3" type="ORF">FVE85_7191</name>
</gene>
<dbReference type="AlphaFoldDB" id="A0A5J4Z7D3"/>
<dbReference type="PANTHER" id="PTHR46928:SF1">
    <property type="entry name" value="MESENCHYME-SPECIFIC CELL SURFACE GLYCOPROTEIN"/>
    <property type="match status" value="1"/>
</dbReference>
<organism evidence="3 4">
    <name type="scientific">Porphyridium purpureum</name>
    <name type="common">Red alga</name>
    <name type="synonym">Porphyridium cruentum</name>
    <dbReference type="NCBI Taxonomy" id="35688"/>
    <lineage>
        <taxon>Eukaryota</taxon>
        <taxon>Rhodophyta</taxon>
        <taxon>Bangiophyceae</taxon>
        <taxon>Porphyridiales</taxon>
        <taxon>Porphyridiaceae</taxon>
        <taxon>Porphyridium</taxon>
    </lineage>
</organism>
<name>A0A5J4Z7D3_PORPP</name>
<dbReference type="PANTHER" id="PTHR46928">
    <property type="entry name" value="MESENCHYME-SPECIFIC CELL SURFACE GLYCOPROTEIN"/>
    <property type="match status" value="1"/>
</dbReference>